<keyword evidence="1" id="KW-0472">Membrane</keyword>
<dbReference type="AlphaFoldDB" id="A0A2G5D0H1"/>
<keyword evidence="1" id="KW-0812">Transmembrane</keyword>
<name>A0A2G5D0H1_AQUCA</name>
<gene>
    <name evidence="2" type="ORF">AQUCO_03100027v1</name>
</gene>
<dbReference type="EMBL" id="KZ305048">
    <property type="protein sequence ID" value="PIA36994.1"/>
    <property type="molecule type" value="Genomic_DNA"/>
</dbReference>
<accession>A0A2G5D0H1</accession>
<evidence type="ECO:0000313" key="3">
    <source>
        <dbReference type="Proteomes" id="UP000230069"/>
    </source>
</evidence>
<keyword evidence="1" id="KW-1133">Transmembrane helix</keyword>
<dbReference type="Proteomes" id="UP000230069">
    <property type="component" value="Unassembled WGS sequence"/>
</dbReference>
<evidence type="ECO:0000256" key="1">
    <source>
        <dbReference type="SAM" id="Phobius"/>
    </source>
</evidence>
<evidence type="ECO:0000313" key="2">
    <source>
        <dbReference type="EMBL" id="PIA36994.1"/>
    </source>
</evidence>
<feature type="transmembrane region" description="Helical" evidence="1">
    <location>
        <begin position="12"/>
        <end position="30"/>
    </location>
</feature>
<reference evidence="2 3" key="1">
    <citation type="submission" date="2017-09" db="EMBL/GenBank/DDBJ databases">
        <title>WGS assembly of Aquilegia coerulea Goldsmith.</title>
        <authorList>
            <person name="Hodges S."/>
            <person name="Kramer E."/>
            <person name="Nordborg M."/>
            <person name="Tomkins J."/>
            <person name="Borevitz J."/>
            <person name="Derieg N."/>
            <person name="Yan J."/>
            <person name="Mihaltcheva S."/>
            <person name="Hayes R.D."/>
            <person name="Rokhsar D."/>
        </authorList>
    </citation>
    <scope>NUCLEOTIDE SEQUENCE [LARGE SCALE GENOMIC DNA]</scope>
    <source>
        <strain evidence="3">cv. Goldsmith</strain>
    </source>
</reference>
<dbReference type="InParanoid" id="A0A2G5D0H1"/>
<keyword evidence="3" id="KW-1185">Reference proteome</keyword>
<organism evidence="2 3">
    <name type="scientific">Aquilegia coerulea</name>
    <name type="common">Rocky mountain columbine</name>
    <dbReference type="NCBI Taxonomy" id="218851"/>
    <lineage>
        <taxon>Eukaryota</taxon>
        <taxon>Viridiplantae</taxon>
        <taxon>Streptophyta</taxon>
        <taxon>Embryophyta</taxon>
        <taxon>Tracheophyta</taxon>
        <taxon>Spermatophyta</taxon>
        <taxon>Magnoliopsida</taxon>
        <taxon>Ranunculales</taxon>
        <taxon>Ranunculaceae</taxon>
        <taxon>Thalictroideae</taxon>
        <taxon>Aquilegia</taxon>
    </lineage>
</organism>
<protein>
    <submittedName>
        <fullName evidence="2">Uncharacterized protein</fullName>
    </submittedName>
</protein>
<sequence length="138" mass="15621">MQTEEEKRKLVAALVVIVAVYCLMMMYEGVREYDSSDSEPPPSKRRKSRIGAQRMAYAKYAKGMVEAIKCLAESFSGPRIKDAIATLKKVTGEDKELFMKGLDLFGENNQLAEVFLVLDDDMKLKWLERKLGIAHPDS</sequence>
<proteinExistence type="predicted"/>
<dbReference type="OrthoDB" id="10450752at2759"/>